<dbReference type="Pfam" id="PF01393">
    <property type="entry name" value="Chromo_shadow"/>
    <property type="match status" value="1"/>
</dbReference>
<proteinExistence type="predicted"/>
<evidence type="ECO:0000256" key="1">
    <source>
        <dbReference type="ARBA" id="ARBA00004123"/>
    </source>
</evidence>
<dbReference type="InterPro" id="IPR023780">
    <property type="entry name" value="Chromo_domain"/>
</dbReference>
<evidence type="ECO:0000256" key="3">
    <source>
        <dbReference type="SAM" id="MobiDB-lite"/>
    </source>
</evidence>
<reference evidence="5" key="2">
    <citation type="submission" date="2014-03" db="EMBL/GenBank/DDBJ databases">
        <title>The whipworm genome and dual-species transcriptomics of an intimate host-pathogen interaction.</title>
        <authorList>
            <person name="Foth B.J."/>
            <person name="Tsai I.J."/>
            <person name="Reid A.J."/>
            <person name="Bancroft A.J."/>
            <person name="Nichol S."/>
            <person name="Tracey A."/>
            <person name="Holroyd N."/>
            <person name="Cotton J.A."/>
            <person name="Stanley E.J."/>
            <person name="Zarowiecki M."/>
            <person name="Liu J.Z."/>
            <person name="Huckvale T."/>
            <person name="Cooper P.J."/>
            <person name="Grencis R.K."/>
            <person name="Berriman M."/>
        </authorList>
    </citation>
    <scope>NUCLEOTIDE SEQUENCE [LARGE SCALE GENOMIC DNA]</scope>
    <source>
        <strain evidence="5">Edinburgh</strain>
    </source>
</reference>
<dbReference type="InterPro" id="IPR023779">
    <property type="entry name" value="Chromodomain_CS"/>
</dbReference>
<accession>A0A5S6QC01</accession>
<name>A0A5S6QC01_TRIMR</name>
<sequence length="221" mass="24951">MRRYREMLMADIKPPPWYVPSNRKSESQNGTCTEQPGETAGSESGGTGPAQELKKSPPLECEYVVERIVDKRLVDGKTQYLLKWQGYTDEDNTWEPEENLDCKDLITDFETKYAARADESVVGSSCPPILRPEGPIAAGSNTVNLPNLTGFERGMTAESVEGVIKVEGELKYFVKFRESEFEEMIPSSVVRQYCPNLLLEYFERSSKWATLVSEGQEKSQE</sequence>
<feature type="region of interest" description="Disordered" evidence="3">
    <location>
        <begin position="13"/>
        <end position="56"/>
    </location>
</feature>
<dbReference type="PROSITE" id="PS50013">
    <property type="entry name" value="CHROMO_2"/>
    <property type="match status" value="1"/>
</dbReference>
<dbReference type="InterPro" id="IPR008251">
    <property type="entry name" value="Chromo_shadow_dom"/>
</dbReference>
<dbReference type="PRINTS" id="PR00504">
    <property type="entry name" value="CHROMODOMAIN"/>
</dbReference>
<dbReference type="GO" id="GO:0000792">
    <property type="term" value="C:heterochromatin"/>
    <property type="evidence" value="ECO:0007669"/>
    <property type="project" value="UniProtKB-ARBA"/>
</dbReference>
<dbReference type="STRING" id="70415.A0A5S6QC01"/>
<evidence type="ECO:0000259" key="4">
    <source>
        <dbReference type="PROSITE" id="PS50013"/>
    </source>
</evidence>
<feature type="domain" description="Chromo" evidence="4">
    <location>
        <begin position="63"/>
        <end position="121"/>
    </location>
</feature>
<organism evidence="5 6">
    <name type="scientific">Trichuris muris</name>
    <name type="common">Mouse whipworm</name>
    <dbReference type="NCBI Taxonomy" id="70415"/>
    <lineage>
        <taxon>Eukaryota</taxon>
        <taxon>Metazoa</taxon>
        <taxon>Ecdysozoa</taxon>
        <taxon>Nematoda</taxon>
        <taxon>Enoplea</taxon>
        <taxon>Dorylaimia</taxon>
        <taxon>Trichinellida</taxon>
        <taxon>Trichuridae</taxon>
        <taxon>Trichuris</taxon>
    </lineage>
</organism>
<dbReference type="WBParaSite" id="TMUE_1000004738.1">
    <property type="protein sequence ID" value="TMUE_1000004738.1"/>
    <property type="gene ID" value="WBGene00294864"/>
</dbReference>
<dbReference type="Pfam" id="PF00385">
    <property type="entry name" value="Chromo"/>
    <property type="match status" value="1"/>
</dbReference>
<reference evidence="6" key="3">
    <citation type="submission" date="2019-12" db="UniProtKB">
        <authorList>
            <consortium name="WormBaseParasite"/>
        </authorList>
    </citation>
    <scope>IDENTIFICATION</scope>
</reference>
<comment type="subcellular location">
    <subcellularLocation>
        <location evidence="1">Nucleus</location>
    </subcellularLocation>
</comment>
<dbReference type="PROSITE" id="PS00598">
    <property type="entry name" value="CHROMO_1"/>
    <property type="match status" value="1"/>
</dbReference>
<dbReference type="SMART" id="SM00300">
    <property type="entry name" value="ChSh"/>
    <property type="match status" value="1"/>
</dbReference>
<dbReference type="InterPro" id="IPR051219">
    <property type="entry name" value="Heterochromatin_chromo-domain"/>
</dbReference>
<evidence type="ECO:0000256" key="2">
    <source>
        <dbReference type="ARBA" id="ARBA00023242"/>
    </source>
</evidence>
<evidence type="ECO:0000313" key="6">
    <source>
        <dbReference type="WBParaSite" id="TMUE_1000004738.1"/>
    </source>
</evidence>
<keyword evidence="2" id="KW-0539">Nucleus</keyword>
<dbReference type="AlphaFoldDB" id="A0A5S6QC01"/>
<dbReference type="Gene3D" id="2.40.50.40">
    <property type="match status" value="2"/>
</dbReference>
<protein>
    <submittedName>
        <fullName evidence="6 7">Chromo domain-containing protein</fullName>
    </submittedName>
</protein>
<dbReference type="InterPro" id="IPR016197">
    <property type="entry name" value="Chromo-like_dom_sf"/>
</dbReference>
<dbReference type="CDD" id="cd00034">
    <property type="entry name" value="CSD"/>
    <property type="match status" value="1"/>
</dbReference>
<dbReference type="GO" id="GO:0005634">
    <property type="term" value="C:nucleus"/>
    <property type="evidence" value="ECO:0007669"/>
    <property type="project" value="UniProtKB-SubCell"/>
</dbReference>
<dbReference type="SMART" id="SM00298">
    <property type="entry name" value="CHROMO"/>
    <property type="match status" value="2"/>
</dbReference>
<dbReference type="Proteomes" id="UP000046395">
    <property type="component" value="Unassembled WGS sequence"/>
</dbReference>
<reference evidence="5" key="1">
    <citation type="submission" date="2013-11" db="EMBL/GenBank/DDBJ databases">
        <authorList>
            <person name="Aslett M."/>
        </authorList>
    </citation>
    <scope>NUCLEOTIDE SEQUENCE [LARGE SCALE GENOMIC DNA]</scope>
    <source>
        <strain evidence="5">Edinburgh</strain>
    </source>
</reference>
<dbReference type="PANTHER" id="PTHR22812">
    <property type="entry name" value="CHROMOBOX PROTEIN"/>
    <property type="match status" value="1"/>
</dbReference>
<dbReference type="WBParaSite" id="TMUE_1000004738.2">
    <property type="protein sequence ID" value="TMUE_1000004738.2"/>
    <property type="gene ID" value="WBGene00294864"/>
</dbReference>
<keyword evidence="5" id="KW-1185">Reference proteome</keyword>
<dbReference type="InterPro" id="IPR000953">
    <property type="entry name" value="Chromo/chromo_shadow_dom"/>
</dbReference>
<evidence type="ECO:0000313" key="7">
    <source>
        <dbReference type="WBParaSite" id="TMUE_1000004738.2"/>
    </source>
</evidence>
<dbReference type="SUPFAM" id="SSF54160">
    <property type="entry name" value="Chromo domain-like"/>
    <property type="match status" value="2"/>
</dbReference>
<dbReference type="InterPro" id="IPR017984">
    <property type="entry name" value="Chromo_dom_subgr"/>
</dbReference>
<dbReference type="CDD" id="cd18631">
    <property type="entry name" value="CD_HP1_like"/>
    <property type="match status" value="1"/>
</dbReference>
<evidence type="ECO:0000313" key="5">
    <source>
        <dbReference type="Proteomes" id="UP000046395"/>
    </source>
</evidence>